<dbReference type="PANTHER" id="PTHR22812">
    <property type="entry name" value="CHROMOBOX PROTEIN"/>
    <property type="match status" value="1"/>
</dbReference>
<evidence type="ECO:0000256" key="3">
    <source>
        <dbReference type="SAM" id="MobiDB-lite"/>
    </source>
</evidence>
<dbReference type="AlphaFoldDB" id="A0A397URR8"/>
<sequence length="150" mass="17440">MARTKQTKRSSKKIKRDNQNSSKTRSHNVKKNDDNEEGIYTVEKILAHRLSTTGHVQYKVKWAGYDEKESCWVNATDVFAPNLVTRYWNDRKMNSSAQSSKYNIKNIQSDKEFSTNTKNARVQINSKRPRLRRNKTNKSNQVNSSEAKIS</sequence>
<feature type="compositionally biased region" description="Polar residues" evidence="3">
    <location>
        <begin position="114"/>
        <end position="126"/>
    </location>
</feature>
<dbReference type="Proteomes" id="UP000266673">
    <property type="component" value="Unassembled WGS sequence"/>
</dbReference>
<feature type="region of interest" description="Disordered" evidence="3">
    <location>
        <begin position="108"/>
        <end position="150"/>
    </location>
</feature>
<dbReference type="InterPro" id="IPR023780">
    <property type="entry name" value="Chromo_domain"/>
</dbReference>
<proteinExistence type="predicted"/>
<dbReference type="EMBL" id="QKWP01001037">
    <property type="protein sequence ID" value="RIB12301.1"/>
    <property type="molecule type" value="Genomic_DNA"/>
</dbReference>
<dbReference type="SUPFAM" id="SSF54160">
    <property type="entry name" value="Chromo domain-like"/>
    <property type="match status" value="1"/>
</dbReference>
<dbReference type="Pfam" id="PF00385">
    <property type="entry name" value="Chromo"/>
    <property type="match status" value="1"/>
</dbReference>
<protein>
    <recommendedName>
        <fullName evidence="4">Chromo domain-containing protein</fullName>
    </recommendedName>
</protein>
<feature type="domain" description="Chromo" evidence="4">
    <location>
        <begin position="40"/>
        <end position="99"/>
    </location>
</feature>
<comment type="caution">
    <text evidence="5">The sequence shown here is derived from an EMBL/GenBank/DDBJ whole genome shotgun (WGS) entry which is preliminary data.</text>
</comment>
<evidence type="ECO:0000313" key="6">
    <source>
        <dbReference type="Proteomes" id="UP000266673"/>
    </source>
</evidence>
<dbReference type="CDD" id="cd00024">
    <property type="entry name" value="CD_CSD"/>
    <property type="match status" value="1"/>
</dbReference>
<keyword evidence="6" id="KW-1185">Reference proteome</keyword>
<keyword evidence="2" id="KW-0539">Nucleus</keyword>
<dbReference type="SMART" id="SM00298">
    <property type="entry name" value="CHROMO"/>
    <property type="match status" value="1"/>
</dbReference>
<dbReference type="PROSITE" id="PS50013">
    <property type="entry name" value="CHROMO_2"/>
    <property type="match status" value="1"/>
</dbReference>
<dbReference type="GO" id="GO:0005634">
    <property type="term" value="C:nucleus"/>
    <property type="evidence" value="ECO:0007669"/>
    <property type="project" value="UniProtKB-SubCell"/>
</dbReference>
<dbReference type="OrthoDB" id="433924at2759"/>
<feature type="region of interest" description="Disordered" evidence="3">
    <location>
        <begin position="1"/>
        <end position="35"/>
    </location>
</feature>
<dbReference type="Gene3D" id="2.40.50.40">
    <property type="match status" value="1"/>
</dbReference>
<dbReference type="InterPro" id="IPR000953">
    <property type="entry name" value="Chromo/chromo_shadow_dom"/>
</dbReference>
<feature type="compositionally biased region" description="Polar residues" evidence="3">
    <location>
        <begin position="137"/>
        <end position="150"/>
    </location>
</feature>
<evidence type="ECO:0000256" key="1">
    <source>
        <dbReference type="ARBA" id="ARBA00004123"/>
    </source>
</evidence>
<dbReference type="InterPro" id="IPR016197">
    <property type="entry name" value="Chromo-like_dom_sf"/>
</dbReference>
<feature type="compositionally biased region" description="Basic residues" evidence="3">
    <location>
        <begin position="127"/>
        <end position="136"/>
    </location>
</feature>
<evidence type="ECO:0000256" key="2">
    <source>
        <dbReference type="ARBA" id="ARBA00023242"/>
    </source>
</evidence>
<reference evidence="5 6" key="1">
    <citation type="submission" date="2018-06" db="EMBL/GenBank/DDBJ databases">
        <title>Comparative genomics reveals the genomic features of Rhizophagus irregularis, R. cerebriforme, R. diaphanum and Gigaspora rosea, and their symbiotic lifestyle signature.</title>
        <authorList>
            <person name="Morin E."/>
            <person name="San Clemente H."/>
            <person name="Chen E.C.H."/>
            <person name="De La Providencia I."/>
            <person name="Hainaut M."/>
            <person name="Kuo A."/>
            <person name="Kohler A."/>
            <person name="Murat C."/>
            <person name="Tang N."/>
            <person name="Roy S."/>
            <person name="Loubradou J."/>
            <person name="Henrissat B."/>
            <person name="Grigoriev I.V."/>
            <person name="Corradi N."/>
            <person name="Roux C."/>
            <person name="Martin F.M."/>
        </authorList>
    </citation>
    <scope>NUCLEOTIDE SEQUENCE [LARGE SCALE GENOMIC DNA]</scope>
    <source>
        <strain evidence="5 6">DAOM 194757</strain>
    </source>
</reference>
<accession>A0A397URR8</accession>
<comment type="subcellular location">
    <subcellularLocation>
        <location evidence="1">Nucleus</location>
    </subcellularLocation>
</comment>
<evidence type="ECO:0000259" key="4">
    <source>
        <dbReference type="PROSITE" id="PS50013"/>
    </source>
</evidence>
<feature type="compositionally biased region" description="Basic residues" evidence="3">
    <location>
        <begin position="1"/>
        <end position="15"/>
    </location>
</feature>
<name>A0A397URR8_9GLOM</name>
<organism evidence="5 6">
    <name type="scientific">Gigaspora rosea</name>
    <dbReference type="NCBI Taxonomy" id="44941"/>
    <lineage>
        <taxon>Eukaryota</taxon>
        <taxon>Fungi</taxon>
        <taxon>Fungi incertae sedis</taxon>
        <taxon>Mucoromycota</taxon>
        <taxon>Glomeromycotina</taxon>
        <taxon>Glomeromycetes</taxon>
        <taxon>Diversisporales</taxon>
        <taxon>Gigasporaceae</taxon>
        <taxon>Gigaspora</taxon>
    </lineage>
</organism>
<gene>
    <name evidence="5" type="ORF">C2G38_2201015</name>
</gene>
<dbReference type="InterPro" id="IPR051219">
    <property type="entry name" value="Heterochromatin_chromo-domain"/>
</dbReference>
<evidence type="ECO:0000313" key="5">
    <source>
        <dbReference type="EMBL" id="RIB12301.1"/>
    </source>
</evidence>